<dbReference type="AlphaFoldDB" id="W9RR35"/>
<keyword evidence="3" id="KW-1185">Reference proteome</keyword>
<sequence length="66" mass="7618">MRCTNEGEPQVGERPESLSSLSRTWRDPRAVPDLCGIVDLRRTRWGPRCRRFETNGAEISRSSTKR</sequence>
<dbReference type="EMBL" id="KE345474">
    <property type="protein sequence ID" value="EXC04475.1"/>
    <property type="molecule type" value="Genomic_DNA"/>
</dbReference>
<dbReference type="Proteomes" id="UP000030645">
    <property type="component" value="Unassembled WGS sequence"/>
</dbReference>
<reference evidence="3" key="1">
    <citation type="submission" date="2013-01" db="EMBL/GenBank/DDBJ databases">
        <title>Draft Genome Sequence of a Mulberry Tree, Morus notabilis C.K. Schneid.</title>
        <authorList>
            <person name="He N."/>
            <person name="Zhao S."/>
        </authorList>
    </citation>
    <scope>NUCLEOTIDE SEQUENCE</scope>
</reference>
<feature type="region of interest" description="Disordered" evidence="1">
    <location>
        <begin position="1"/>
        <end position="23"/>
    </location>
</feature>
<evidence type="ECO:0000313" key="3">
    <source>
        <dbReference type="Proteomes" id="UP000030645"/>
    </source>
</evidence>
<proteinExistence type="predicted"/>
<protein>
    <submittedName>
        <fullName evidence="2">Uncharacterized protein</fullName>
    </submittedName>
</protein>
<evidence type="ECO:0000256" key="1">
    <source>
        <dbReference type="SAM" id="MobiDB-lite"/>
    </source>
</evidence>
<name>W9RR35_9ROSA</name>
<accession>W9RR35</accession>
<organism evidence="2 3">
    <name type="scientific">Morus notabilis</name>
    <dbReference type="NCBI Taxonomy" id="981085"/>
    <lineage>
        <taxon>Eukaryota</taxon>
        <taxon>Viridiplantae</taxon>
        <taxon>Streptophyta</taxon>
        <taxon>Embryophyta</taxon>
        <taxon>Tracheophyta</taxon>
        <taxon>Spermatophyta</taxon>
        <taxon>Magnoliopsida</taxon>
        <taxon>eudicotyledons</taxon>
        <taxon>Gunneridae</taxon>
        <taxon>Pentapetalae</taxon>
        <taxon>rosids</taxon>
        <taxon>fabids</taxon>
        <taxon>Rosales</taxon>
        <taxon>Moraceae</taxon>
        <taxon>Moreae</taxon>
        <taxon>Morus</taxon>
    </lineage>
</organism>
<gene>
    <name evidence="2" type="ORF">L484_019073</name>
</gene>
<evidence type="ECO:0000313" key="2">
    <source>
        <dbReference type="EMBL" id="EXC04475.1"/>
    </source>
</evidence>